<accession>A0A0W0SP11</accession>
<protein>
    <recommendedName>
        <fullName evidence="3">Opacity protein and related surface antigens</fullName>
    </recommendedName>
</protein>
<name>A0A0W0SP11_9GAMM</name>
<dbReference type="STRING" id="29422.Lbru_1168"/>
<dbReference type="AlphaFoldDB" id="A0A0W0SP11"/>
<gene>
    <name evidence="1" type="ORF">Lbru_1168</name>
</gene>
<keyword evidence="2" id="KW-1185">Reference proteome</keyword>
<sequence length="293" mass="32297">MSIDPDKKSRQLGSEMKCQQILFFFPKNKDVIVSKRLSLIIFSILSFPSYAGTLGEDVLVYPWFGSIGTGYSWTEKPGIVNPNPAQWAFSAEGYDADLGNRGFYSFALGKQVHDYIDVSISYLVHEVFNYQKFQTAPPGISGPATGDIRTRYFDLDNRAILVNGFLHPMKAWSNFANVAFTPFIGGGIGYAYNEVRDFHTVARLVAAGVPIGSITSIGNPASRSSFAWQASAGVSLKPQQSHFSVDVGYRYYDGGKFEGSSRVFGNADGFVGLSPWEGRLKANQAFVEFKYTT</sequence>
<dbReference type="InterPro" id="IPR011250">
    <property type="entry name" value="OMP/PagP_B-barrel"/>
</dbReference>
<dbReference type="Proteomes" id="UP000054742">
    <property type="component" value="Unassembled WGS sequence"/>
</dbReference>
<evidence type="ECO:0000313" key="2">
    <source>
        <dbReference type="Proteomes" id="UP000054742"/>
    </source>
</evidence>
<proteinExistence type="predicted"/>
<dbReference type="EMBL" id="LNXV01000008">
    <property type="protein sequence ID" value="KTC84953.1"/>
    <property type="molecule type" value="Genomic_DNA"/>
</dbReference>
<reference evidence="1 2" key="1">
    <citation type="submission" date="2015-11" db="EMBL/GenBank/DDBJ databases">
        <title>Genomic analysis of 38 Legionella species identifies large and diverse effector repertoires.</title>
        <authorList>
            <person name="Burstein D."/>
            <person name="Amaro F."/>
            <person name="Zusman T."/>
            <person name="Lifshitz Z."/>
            <person name="Cohen O."/>
            <person name="Gilbert J.A."/>
            <person name="Pupko T."/>
            <person name="Shuman H.A."/>
            <person name="Segal G."/>
        </authorList>
    </citation>
    <scope>NUCLEOTIDE SEQUENCE [LARGE SCALE GENOMIC DNA]</scope>
    <source>
        <strain evidence="1 2">ATCC 43878</strain>
    </source>
</reference>
<evidence type="ECO:0000313" key="1">
    <source>
        <dbReference type="EMBL" id="KTC84953.1"/>
    </source>
</evidence>
<dbReference type="Gene3D" id="2.40.160.20">
    <property type="match status" value="1"/>
</dbReference>
<dbReference type="SUPFAM" id="SSF56925">
    <property type="entry name" value="OMPA-like"/>
    <property type="match status" value="1"/>
</dbReference>
<organism evidence="1 2">
    <name type="scientific">Legionella brunensis</name>
    <dbReference type="NCBI Taxonomy" id="29422"/>
    <lineage>
        <taxon>Bacteria</taxon>
        <taxon>Pseudomonadati</taxon>
        <taxon>Pseudomonadota</taxon>
        <taxon>Gammaproteobacteria</taxon>
        <taxon>Legionellales</taxon>
        <taxon>Legionellaceae</taxon>
        <taxon>Legionella</taxon>
    </lineage>
</organism>
<dbReference type="PATRIC" id="fig|29422.6.peg.1230"/>
<comment type="caution">
    <text evidence="1">The sequence shown here is derived from an EMBL/GenBank/DDBJ whole genome shotgun (WGS) entry which is preliminary data.</text>
</comment>
<evidence type="ECO:0008006" key="3">
    <source>
        <dbReference type="Google" id="ProtNLM"/>
    </source>
</evidence>